<dbReference type="AlphaFoldDB" id="A0A6M5ZYD7"/>
<dbReference type="EMBL" id="MN543571">
    <property type="protein sequence ID" value="QJX11230.1"/>
    <property type="molecule type" value="Genomic_DNA"/>
</dbReference>
<proteinExistence type="predicted"/>
<accession>A0A6M5ZYD7</accession>
<protein>
    <submittedName>
        <fullName evidence="1">Uncharacterized protein</fullName>
    </submittedName>
</protein>
<organism evidence="1">
    <name type="scientific">Klebsiella pneumoniae</name>
    <dbReference type="NCBI Taxonomy" id="573"/>
    <lineage>
        <taxon>Bacteria</taxon>
        <taxon>Pseudomonadati</taxon>
        <taxon>Pseudomonadota</taxon>
        <taxon>Gammaproteobacteria</taxon>
        <taxon>Enterobacterales</taxon>
        <taxon>Enterobacteriaceae</taxon>
        <taxon>Klebsiella/Raoultella group</taxon>
        <taxon>Klebsiella</taxon>
        <taxon>Klebsiella pneumoniae complex</taxon>
    </lineage>
</organism>
<keyword evidence="1" id="KW-0614">Plasmid</keyword>
<name>A0A6M5ZYD7_KLEPN</name>
<geneLocation type="plasmid" evidence="1">
    <name>pGH27_175</name>
</geneLocation>
<sequence length="38" mass="4563">MRSAGMIFNMFRLWLCKGSQYGSDDWHRFCGPITWHRA</sequence>
<reference evidence="1" key="1">
    <citation type="submission" date="2019-10" db="EMBL/GenBank/DDBJ databases">
        <title>Tracking microevolution events of conjugative virulence plasmid p15WZ-82_Vir during transmission.</title>
        <authorList>
            <person name="Yang X."/>
        </authorList>
    </citation>
    <scope>NUCLEOTIDE SEQUENCE</scope>
    <source>
        <strain evidence="1">GH27</strain>
        <plasmid evidence="1">pGH27_175</plasmid>
    </source>
</reference>
<evidence type="ECO:0000313" key="1">
    <source>
        <dbReference type="EMBL" id="QJX11230.1"/>
    </source>
</evidence>